<dbReference type="GO" id="GO:0009103">
    <property type="term" value="P:lipopolysaccharide biosynthetic process"/>
    <property type="evidence" value="ECO:0007669"/>
    <property type="project" value="TreeGrafter"/>
</dbReference>
<reference evidence="3 4" key="1">
    <citation type="submission" date="2016-04" db="EMBL/GenBank/DDBJ databases">
        <authorList>
            <person name="Evans L.H."/>
            <person name="Alamgir A."/>
            <person name="Owens N."/>
            <person name="Weber N.D."/>
            <person name="Virtaneva K."/>
            <person name="Barbian K."/>
            <person name="Babar A."/>
            <person name="Rosenke K."/>
        </authorList>
    </citation>
    <scope>NUCLEOTIDE SEQUENCE [LARGE SCALE GENOMIC DNA]</scope>
    <source>
        <strain evidence="3">NIES-2108</strain>
    </source>
</reference>
<dbReference type="PANTHER" id="PTHR46401">
    <property type="entry name" value="GLYCOSYLTRANSFERASE WBBK-RELATED"/>
    <property type="match status" value="1"/>
</dbReference>
<sequence length="386" mass="44282">MLKIVVDATPVDSKPSGVGFYVANLICALDVLQKQENFQLGVVYQPGLKNWLRRDFSFPESLKHSFQEHLLPLPVRISDLLLALDFKPSLFYFEKYFGSPDILHGTNYSVYPCQNSLNVMNIYDLTFIKYPNYIDSVVKTYTEKVKRCLQWTDLVLTISESSKKDIIKYLQVDPKKVYVTPLASRYYPNYLSEEIAQRLEKEANYDFSKPYLLFVSTIEPRKNINTIITAFNFLKEKYKMEHQLILIGKKGWNYEPIFAAIENSPWANQIHHLNYLSNELVALFYSKADVFVYPSHYEGFGLPVLEAMTLGVPVISSNTSSIPEVTGDAAILVDPNNPIQLGEAILKVISDSQLRQELINKGKARAKLFSWERTAKETLNAYRTLI</sequence>
<comment type="caution">
    <text evidence="3">The sequence shown here is derived from an EMBL/GenBank/DDBJ whole genome shotgun (WGS) entry which is preliminary data.</text>
</comment>
<dbReference type="GO" id="GO:0016757">
    <property type="term" value="F:glycosyltransferase activity"/>
    <property type="evidence" value="ECO:0007669"/>
    <property type="project" value="InterPro"/>
</dbReference>
<evidence type="ECO:0000313" key="3">
    <source>
        <dbReference type="EMBL" id="RCJ39279.1"/>
    </source>
</evidence>
<evidence type="ECO:0000256" key="1">
    <source>
        <dbReference type="ARBA" id="ARBA00022679"/>
    </source>
</evidence>
<dbReference type="FunFam" id="3.40.50.2000:FF:000119">
    <property type="entry name" value="Glycosyl transferase group 1"/>
    <property type="match status" value="1"/>
</dbReference>
<feature type="domain" description="Glycosyl transferase family 1" evidence="2">
    <location>
        <begin position="208"/>
        <end position="364"/>
    </location>
</feature>
<dbReference type="SUPFAM" id="SSF53756">
    <property type="entry name" value="UDP-Glycosyltransferase/glycogen phosphorylase"/>
    <property type="match status" value="1"/>
</dbReference>
<dbReference type="AlphaFoldDB" id="A0A367RTH2"/>
<dbReference type="CDD" id="cd03809">
    <property type="entry name" value="GT4_MtfB-like"/>
    <property type="match status" value="1"/>
</dbReference>
<proteinExistence type="predicted"/>
<dbReference type="Proteomes" id="UP000252085">
    <property type="component" value="Unassembled WGS sequence"/>
</dbReference>
<evidence type="ECO:0000259" key="2">
    <source>
        <dbReference type="Pfam" id="PF00534"/>
    </source>
</evidence>
<keyword evidence="1 3" id="KW-0808">Transferase</keyword>
<protein>
    <submittedName>
        <fullName evidence="3">Glycosyl transferase family 1</fullName>
    </submittedName>
</protein>
<gene>
    <name evidence="3" type="ORF">A6769_05760</name>
</gene>
<evidence type="ECO:0000313" key="4">
    <source>
        <dbReference type="Proteomes" id="UP000252085"/>
    </source>
</evidence>
<dbReference type="Pfam" id="PF00534">
    <property type="entry name" value="Glycos_transf_1"/>
    <property type="match status" value="1"/>
</dbReference>
<name>A0A367RTH2_NOSPU</name>
<dbReference type="EMBL" id="LXQE01000096">
    <property type="protein sequence ID" value="RCJ39279.1"/>
    <property type="molecule type" value="Genomic_DNA"/>
</dbReference>
<dbReference type="Gene3D" id="3.40.50.2000">
    <property type="entry name" value="Glycogen Phosphorylase B"/>
    <property type="match status" value="2"/>
</dbReference>
<dbReference type="PANTHER" id="PTHR46401:SF2">
    <property type="entry name" value="GLYCOSYLTRANSFERASE WBBK-RELATED"/>
    <property type="match status" value="1"/>
</dbReference>
<dbReference type="InterPro" id="IPR001296">
    <property type="entry name" value="Glyco_trans_1"/>
</dbReference>
<organism evidence="3 4">
    <name type="scientific">Nostoc punctiforme NIES-2108</name>
    <dbReference type="NCBI Taxonomy" id="1356359"/>
    <lineage>
        <taxon>Bacteria</taxon>
        <taxon>Bacillati</taxon>
        <taxon>Cyanobacteriota</taxon>
        <taxon>Cyanophyceae</taxon>
        <taxon>Nostocales</taxon>
        <taxon>Nostocaceae</taxon>
        <taxon>Nostoc</taxon>
    </lineage>
</organism>
<accession>A0A367RTH2</accession>